<feature type="chain" id="PRO_5041685375" evidence="1">
    <location>
        <begin position="27"/>
        <end position="82"/>
    </location>
</feature>
<dbReference type="Proteomes" id="UP001301326">
    <property type="component" value="Chromosome"/>
</dbReference>
<evidence type="ECO:0000313" key="2">
    <source>
        <dbReference type="EMBL" id="WGZ93197.1"/>
    </source>
</evidence>
<reference evidence="2" key="2">
    <citation type="submission" date="2023-04" db="EMBL/GenBank/DDBJ databases">
        <authorList>
            <person name="Beletskiy A.V."/>
            <person name="Mardanov A.V."/>
            <person name="Ravin N.V."/>
        </authorList>
    </citation>
    <scope>NUCLEOTIDE SEQUENCE</scope>
    <source>
        <strain evidence="2">GKL-02</strain>
    </source>
</reference>
<name>A0AA95KMX8_9GAMM</name>
<evidence type="ECO:0000256" key="1">
    <source>
        <dbReference type="SAM" id="SignalP"/>
    </source>
</evidence>
<proteinExistence type="predicted"/>
<dbReference type="KEGG" id="tput:QJT81_15435"/>
<dbReference type="EMBL" id="CP124756">
    <property type="protein sequence ID" value="WGZ93197.1"/>
    <property type="molecule type" value="Genomic_DNA"/>
</dbReference>
<reference evidence="2" key="1">
    <citation type="journal article" date="2023" name="Int. J. Mol. Sci.">
        <title>Metagenomics Revealed a New Genus 'Candidatus Thiocaldithrix dubininis' gen. nov., sp. nov. and a New Species 'Candidatus Thiothrix putei' sp. nov. in the Family Thiotrichaceae, Some Members of Which Have Traits of Both Na+- and H+-Motive Energetics.</title>
        <authorList>
            <person name="Ravin N.V."/>
            <person name="Muntyan M.S."/>
            <person name="Smolyakov D.D."/>
            <person name="Rudenko T.S."/>
            <person name="Beletsky A.V."/>
            <person name="Mardanov A.V."/>
            <person name="Grabovich M.Y."/>
        </authorList>
    </citation>
    <scope>NUCLEOTIDE SEQUENCE</scope>
    <source>
        <strain evidence="2">GKL-02</strain>
    </source>
</reference>
<dbReference type="AlphaFoldDB" id="A0AA95KMX8"/>
<accession>A0AA95KMX8</accession>
<protein>
    <submittedName>
        <fullName evidence="2">Uncharacterized protein</fullName>
    </submittedName>
</protein>
<feature type="signal peptide" evidence="1">
    <location>
        <begin position="1"/>
        <end position="26"/>
    </location>
</feature>
<sequence length="82" mass="8869">MKKRISLVVTALCVLLPLAGCATSTAAEKSPGKTIEKAATAVDTVRGFYERYLAKYLCKSFSEKPPLTNQSVTIAKFRVTDA</sequence>
<gene>
    <name evidence="2" type="ORF">QJT81_15435</name>
</gene>
<keyword evidence="1" id="KW-0732">Signal</keyword>
<organism evidence="2">
    <name type="scientific">Candidatus Thiothrix putei</name>
    <dbReference type="NCBI Taxonomy" id="3080811"/>
    <lineage>
        <taxon>Bacteria</taxon>
        <taxon>Pseudomonadati</taxon>
        <taxon>Pseudomonadota</taxon>
        <taxon>Gammaproteobacteria</taxon>
        <taxon>Thiotrichales</taxon>
        <taxon>Thiotrichaceae</taxon>
        <taxon>Thiothrix</taxon>
    </lineage>
</organism>